<dbReference type="PANTHER" id="PTHR10773:SF19">
    <property type="match status" value="1"/>
</dbReference>
<keyword evidence="2" id="KW-1185">Reference proteome</keyword>
<feature type="compositionally biased region" description="Polar residues" evidence="1">
    <location>
        <begin position="275"/>
        <end position="303"/>
    </location>
</feature>
<dbReference type="Proteomes" id="UP000694888">
    <property type="component" value="Unplaced"/>
</dbReference>
<evidence type="ECO:0000313" key="2">
    <source>
        <dbReference type="Proteomes" id="UP000694888"/>
    </source>
</evidence>
<feature type="region of interest" description="Disordered" evidence="1">
    <location>
        <begin position="373"/>
        <end position="395"/>
    </location>
</feature>
<organism evidence="2 3">
    <name type="scientific">Aplysia californica</name>
    <name type="common">California sea hare</name>
    <dbReference type="NCBI Taxonomy" id="6500"/>
    <lineage>
        <taxon>Eukaryota</taxon>
        <taxon>Metazoa</taxon>
        <taxon>Spiralia</taxon>
        <taxon>Lophotrochozoa</taxon>
        <taxon>Mollusca</taxon>
        <taxon>Gastropoda</taxon>
        <taxon>Heterobranchia</taxon>
        <taxon>Euthyneura</taxon>
        <taxon>Tectipleura</taxon>
        <taxon>Aplysiida</taxon>
        <taxon>Aplysioidea</taxon>
        <taxon>Aplysiidae</taxon>
        <taxon>Aplysia</taxon>
    </lineage>
</organism>
<dbReference type="PANTHER" id="PTHR10773">
    <property type="entry name" value="DNA-DIRECTED RNA POLYMERASES I, II, AND III SUBUNIT RPABC2"/>
    <property type="match status" value="1"/>
</dbReference>
<proteinExistence type="predicted"/>
<evidence type="ECO:0000256" key="1">
    <source>
        <dbReference type="SAM" id="MobiDB-lite"/>
    </source>
</evidence>
<sequence>MSCEREIHNYNDIDAQESTDNAHLAFFYQRDQMTLNQPSSVATNATVATTNNSDITNAVLTSNLQYMNPNDTGGTFPPLYVGEAHMAQPTHSFLPQRREREDNKHCRKEHSLTPGKRQRKEELWKCNRRKRQREMGLPYMTHRGIERPKREMKPRCFCKSKYLKCGNVTEEDRKGLFKELWGLTWEEKKTLVKSLVDKVQKVRQYTTNPSSQREFTFRYYLKQGSVKVEVCKLMFCNTMDLGSRFIHGLFTEPKNKSLKFLPIPDRTEHVPLSNVPESTENAHQVPFDQTDQVSPNQASTMATDDTVAVNNDYDNTDDSDTSDKSGVHTANSNVQCTNPNNKEDTFQPLYVGEAHMGQPTAPSLLPQDTEMEENMQDKNEHSQTPGKRERKEEQWKCNKRKRLREMGLPYMTQRGVERPKREMKPRCFCKSKYLKCGDVTEEDRMALFKEVWDLDWKEKKTLVKGLIDRKRKLKQYTPNPNSLREFTFRYYLRQGDDKVEVCRLMFCNTMDLGSRFIRGLFAKPKKRNLKSHAHYNRSGDSKLFLNLKFFDCLPKVSSHYCKKSSSKLYLEPMFKTIKEVHRLYVEKCIENEITAVGIDVFRKEFDKNNLALFPHKKDKCDICVRYRSGDSTEDTWVLHRERKEAAKQEKENDIKTALETQRMEPVDRVGVFCMSLQSILFSPMLKASALYYRRKLAVHNFTVFNITTRDVKCYVWHEGEGGLTSDEFSSCIIDYLQNLAGTYGRIILYSDGCLYQSKNATLASAIMDLARELNIIIDQKYLTKGHTEMEVDSVHSVIERSLKNAVINVPCDYINVFRLAGQSSRPYDVKYLDHTFFRKYSSVQEYSTILPGTNAGDVKVDDIRALRYSSHGNIQYKLAFCEDWQDIPDQYNYTLSLLSSTAVPALHSQRIPIPSSKYRDLQELKAVIPSDAHAFYDNLEH</sequence>
<protein>
    <submittedName>
        <fullName evidence="3">Uncharacterized protein LOC101856023 isoform X1</fullName>
    </submittedName>
</protein>
<dbReference type="GeneID" id="101856023"/>
<feature type="region of interest" description="Disordered" evidence="1">
    <location>
        <begin position="97"/>
        <end position="122"/>
    </location>
</feature>
<feature type="compositionally biased region" description="Polar residues" evidence="1">
    <location>
        <begin position="328"/>
        <end position="340"/>
    </location>
</feature>
<feature type="region of interest" description="Disordered" evidence="1">
    <location>
        <begin position="271"/>
        <end position="345"/>
    </location>
</feature>
<feature type="compositionally biased region" description="Basic and acidic residues" evidence="1">
    <location>
        <begin position="375"/>
        <end position="395"/>
    </location>
</feature>
<reference evidence="3" key="1">
    <citation type="submission" date="2025-08" db="UniProtKB">
        <authorList>
            <consortium name="RefSeq"/>
        </authorList>
    </citation>
    <scope>IDENTIFICATION</scope>
</reference>
<name>A0ABM1A023_APLCA</name>
<dbReference type="RefSeq" id="XP_012938077.1">
    <property type="nucleotide sequence ID" value="XM_013082623.2"/>
</dbReference>
<gene>
    <name evidence="3" type="primary">LOC101856023</name>
</gene>
<evidence type="ECO:0000313" key="3">
    <source>
        <dbReference type="RefSeq" id="XP_012938077.1"/>
    </source>
</evidence>
<accession>A0ABM1A023</accession>